<evidence type="ECO:0000313" key="7">
    <source>
        <dbReference type="EMBL" id="TPX41970.1"/>
    </source>
</evidence>
<dbReference type="PRINTS" id="PR00380">
    <property type="entry name" value="KINESINHEAVY"/>
</dbReference>
<evidence type="ECO:0000259" key="6">
    <source>
        <dbReference type="PROSITE" id="PS50067"/>
    </source>
</evidence>
<comment type="similarity">
    <text evidence="3 4">Belongs to the TRAFAC class myosin-kinesin ATPase superfamily. Kinesin family.</text>
</comment>
<dbReference type="FunFam" id="3.40.850.10:FF:000080">
    <property type="entry name" value="Kinesin-like protein"/>
    <property type="match status" value="1"/>
</dbReference>
<feature type="compositionally biased region" description="Basic and acidic residues" evidence="5">
    <location>
        <begin position="455"/>
        <end position="468"/>
    </location>
</feature>
<proteinExistence type="inferred from homology"/>
<sequence length="766" mass="82834">MHPPSSASSSLWGGHSSAPASGSTSVGPASASASLYDGSLGHRRVSASASTSDGASKAENIRVVVRIRPLTDSEQRKEETHGNTTSAVQWQEEDQQTIQITAPDGRTRPLTFHRVLNPLAHQTDVFEQCGVKDLLTQALNGYAATVFAFGQTGSGKTFTITGPDISSHGSNGPLYEPQLSLPEVAGIVPRSLRFLYDQLSRLGPDSGIKYTVRASYLEIYNEHVQDLLNRRGTGLNVRWDKDRGFFVENLFIVECEVLDDCLAVLEEGLRNRTTAAHAMNEHSSRSHSVMTIYVDAETTNPDDGSVTRRNGKISFVDLAGSEKVKESKTTGETFGEALSINKSLLTLGICISALATPHRKHAHIPFRDSKLTRLLADSLGGSGLALMIACISPTTICLSETLKTLHYANRAKRIRNRPIMRLGNSNGGAEGVNNLRRELMAVRLENARLRELLLQHPEDDTSPRDRIHSAPNGLTSTSRLILPPVSSESRSSITESPHDGLKAEISELAAAKRRSERAFAALAREHEALKWQMTASPSAGPSRLASGAATPSTSSIITDHSPWSASSAGSVSDDSDWWGHTSCRVSDSGSPRSLSQKGGSRWSSRGMRLSSLDKNSNNSSSASNESGNGYVGNLRNNQSTQQSAVRSLSRPKPLQTYAKQPLKSAIPPPATAIASPPKPSSRKPTIGIPPIPMQSPHPLFQYGMPPSQYGMGMLNLYHPMMPISTMAPSIHPAAQNTHHGKTSLRDKLLMDVQSLDMQIHNLNLER</sequence>
<dbReference type="SUPFAM" id="SSF52540">
    <property type="entry name" value="P-loop containing nucleoside triphosphate hydrolases"/>
    <property type="match status" value="1"/>
</dbReference>
<dbReference type="GO" id="GO:0007018">
    <property type="term" value="P:microtubule-based movement"/>
    <property type="evidence" value="ECO:0007669"/>
    <property type="project" value="InterPro"/>
</dbReference>
<dbReference type="PANTHER" id="PTHR47969:SF33">
    <property type="entry name" value="KINESIN-LIKE PROTEIN"/>
    <property type="match status" value="1"/>
</dbReference>
<dbReference type="GO" id="GO:0005874">
    <property type="term" value="C:microtubule"/>
    <property type="evidence" value="ECO:0007669"/>
    <property type="project" value="UniProtKB-KW"/>
</dbReference>
<feature type="region of interest" description="Disordered" evidence="5">
    <location>
        <begin position="1"/>
        <end position="31"/>
    </location>
</feature>
<keyword evidence="9" id="KW-1185">Reference proteome</keyword>
<feature type="compositionally biased region" description="Low complexity" evidence="5">
    <location>
        <begin position="610"/>
        <end position="628"/>
    </location>
</feature>
<keyword evidence="3 4" id="KW-0505">Motor protein</keyword>
<dbReference type="CDD" id="cd00106">
    <property type="entry name" value="KISc"/>
    <property type="match status" value="1"/>
</dbReference>
<evidence type="ECO:0000256" key="2">
    <source>
        <dbReference type="ARBA" id="ARBA00022840"/>
    </source>
</evidence>
<dbReference type="EMBL" id="QEAN01000106">
    <property type="protein sequence ID" value="TPX48117.1"/>
    <property type="molecule type" value="Genomic_DNA"/>
</dbReference>
<protein>
    <recommendedName>
        <fullName evidence="4">Kinesin-like protein</fullName>
    </recommendedName>
</protein>
<dbReference type="InterPro" id="IPR027640">
    <property type="entry name" value="Kinesin-like_fam"/>
</dbReference>
<feature type="compositionally biased region" description="Basic and acidic residues" evidence="5">
    <location>
        <begin position="69"/>
        <end position="81"/>
    </location>
</feature>
<accession>A0A507CSD6</accession>
<dbReference type="PANTHER" id="PTHR47969">
    <property type="entry name" value="CHROMOSOME-ASSOCIATED KINESIN KIF4A-RELATED"/>
    <property type="match status" value="1"/>
</dbReference>
<evidence type="ECO:0000313" key="9">
    <source>
        <dbReference type="Proteomes" id="UP000317494"/>
    </source>
</evidence>
<gene>
    <name evidence="7" type="ORF">SeLEV6574_g05826</name>
    <name evidence="8" type="ORF">SeMB42_g03116</name>
</gene>
<dbReference type="Gene3D" id="3.40.850.10">
    <property type="entry name" value="Kinesin motor domain"/>
    <property type="match status" value="1"/>
</dbReference>
<dbReference type="GO" id="GO:0007052">
    <property type="term" value="P:mitotic spindle organization"/>
    <property type="evidence" value="ECO:0007669"/>
    <property type="project" value="TreeGrafter"/>
</dbReference>
<evidence type="ECO:0000256" key="1">
    <source>
        <dbReference type="ARBA" id="ARBA00022741"/>
    </source>
</evidence>
<dbReference type="GO" id="GO:0005875">
    <property type="term" value="C:microtubule associated complex"/>
    <property type="evidence" value="ECO:0007669"/>
    <property type="project" value="TreeGrafter"/>
</dbReference>
<evidence type="ECO:0000313" key="10">
    <source>
        <dbReference type="Proteomes" id="UP000320475"/>
    </source>
</evidence>
<evidence type="ECO:0000313" key="8">
    <source>
        <dbReference type="EMBL" id="TPX48117.1"/>
    </source>
</evidence>
<dbReference type="GO" id="GO:0003777">
    <property type="term" value="F:microtubule motor activity"/>
    <property type="evidence" value="ECO:0007669"/>
    <property type="project" value="InterPro"/>
</dbReference>
<dbReference type="VEuPathDB" id="FungiDB:SeMB42_g03116"/>
<feature type="compositionally biased region" description="Low complexity" evidence="5">
    <location>
        <begin position="561"/>
        <end position="572"/>
    </location>
</feature>
<comment type="caution">
    <text evidence="7">The sequence shown here is derived from an EMBL/GenBank/DDBJ whole genome shotgun (WGS) entry which is preliminary data.</text>
</comment>
<keyword evidence="1 3" id="KW-0547">Nucleotide-binding</keyword>
<keyword evidence="4" id="KW-0493">Microtubule</keyword>
<dbReference type="STRING" id="286115.A0A507CSD6"/>
<feature type="compositionally biased region" description="Polar residues" evidence="5">
    <location>
        <begin position="583"/>
        <end position="603"/>
    </location>
</feature>
<feature type="compositionally biased region" description="Polar residues" evidence="5">
    <location>
        <begin position="19"/>
        <end position="31"/>
    </location>
</feature>
<feature type="region of interest" description="Disordered" evidence="5">
    <location>
        <begin position="455"/>
        <end position="500"/>
    </location>
</feature>
<dbReference type="GO" id="GO:0005524">
    <property type="term" value="F:ATP binding"/>
    <property type="evidence" value="ECO:0007669"/>
    <property type="project" value="UniProtKB-UniRule"/>
</dbReference>
<dbReference type="OrthoDB" id="3176171at2759"/>
<dbReference type="InterPro" id="IPR001752">
    <property type="entry name" value="Kinesin_motor_dom"/>
</dbReference>
<dbReference type="PROSITE" id="PS00411">
    <property type="entry name" value="KINESIN_MOTOR_1"/>
    <property type="match status" value="1"/>
</dbReference>
<evidence type="ECO:0000256" key="5">
    <source>
        <dbReference type="SAM" id="MobiDB-lite"/>
    </source>
</evidence>
<dbReference type="Proteomes" id="UP000320475">
    <property type="component" value="Unassembled WGS sequence"/>
</dbReference>
<feature type="compositionally biased region" description="Polar residues" evidence="5">
    <location>
        <begin position="549"/>
        <end position="558"/>
    </location>
</feature>
<evidence type="ECO:0000256" key="3">
    <source>
        <dbReference type="PROSITE-ProRule" id="PRU00283"/>
    </source>
</evidence>
<organism evidence="7 10">
    <name type="scientific">Synchytrium endobioticum</name>
    <dbReference type="NCBI Taxonomy" id="286115"/>
    <lineage>
        <taxon>Eukaryota</taxon>
        <taxon>Fungi</taxon>
        <taxon>Fungi incertae sedis</taxon>
        <taxon>Chytridiomycota</taxon>
        <taxon>Chytridiomycota incertae sedis</taxon>
        <taxon>Chytridiomycetes</taxon>
        <taxon>Synchytriales</taxon>
        <taxon>Synchytriaceae</taxon>
        <taxon>Synchytrium</taxon>
    </lineage>
</organism>
<evidence type="ECO:0000256" key="4">
    <source>
        <dbReference type="RuleBase" id="RU000394"/>
    </source>
</evidence>
<dbReference type="Pfam" id="PF00225">
    <property type="entry name" value="Kinesin"/>
    <property type="match status" value="1"/>
</dbReference>
<feature type="domain" description="Kinesin motor" evidence="6">
    <location>
        <begin position="60"/>
        <end position="414"/>
    </location>
</feature>
<reference evidence="9 10" key="1">
    <citation type="journal article" date="2019" name="Sci. Rep.">
        <title>Comparative genomics of chytrid fungi reveal insights into the obligate biotrophic and pathogenic lifestyle of Synchytrium endobioticum.</title>
        <authorList>
            <person name="van de Vossenberg B.T.L.H."/>
            <person name="Warris S."/>
            <person name="Nguyen H.D.T."/>
            <person name="van Gent-Pelzer M.P.E."/>
            <person name="Joly D.L."/>
            <person name="van de Geest H.C."/>
            <person name="Bonants P.J.M."/>
            <person name="Smith D.S."/>
            <person name="Levesque C.A."/>
            <person name="van der Lee T.A.J."/>
        </authorList>
    </citation>
    <scope>NUCLEOTIDE SEQUENCE [LARGE SCALE GENOMIC DNA]</scope>
    <source>
        <strain evidence="7 10">LEV6574</strain>
        <strain evidence="8 9">MB42</strain>
    </source>
</reference>
<feature type="compositionally biased region" description="Polar residues" evidence="5">
    <location>
        <begin position="634"/>
        <end position="646"/>
    </location>
</feature>
<name>A0A507CSD6_9FUNG</name>
<dbReference type="Proteomes" id="UP000317494">
    <property type="component" value="Unassembled WGS sequence"/>
</dbReference>
<feature type="binding site" evidence="3">
    <location>
        <begin position="150"/>
        <end position="157"/>
    </location>
    <ligand>
        <name>ATP</name>
        <dbReference type="ChEBI" id="CHEBI:30616"/>
    </ligand>
</feature>
<dbReference type="AlphaFoldDB" id="A0A507CSD6"/>
<keyword evidence="2 3" id="KW-0067">ATP-binding</keyword>
<dbReference type="SMART" id="SM00129">
    <property type="entry name" value="KISc"/>
    <property type="match status" value="1"/>
</dbReference>
<dbReference type="PROSITE" id="PS50067">
    <property type="entry name" value="KINESIN_MOTOR_2"/>
    <property type="match status" value="1"/>
</dbReference>
<dbReference type="InterPro" id="IPR027417">
    <property type="entry name" value="P-loop_NTPase"/>
</dbReference>
<dbReference type="EMBL" id="QEAM01000293">
    <property type="protein sequence ID" value="TPX41970.1"/>
    <property type="molecule type" value="Genomic_DNA"/>
</dbReference>
<dbReference type="InterPro" id="IPR019821">
    <property type="entry name" value="Kinesin_motor_CS"/>
</dbReference>
<feature type="region of interest" description="Disordered" evidence="5">
    <location>
        <begin position="69"/>
        <end position="94"/>
    </location>
</feature>
<feature type="compositionally biased region" description="Low complexity" evidence="5">
    <location>
        <begin position="1"/>
        <end position="18"/>
    </location>
</feature>
<feature type="region of interest" description="Disordered" evidence="5">
    <location>
        <begin position="533"/>
        <end position="684"/>
    </location>
</feature>
<feature type="compositionally biased region" description="Low complexity" evidence="5">
    <location>
        <begin position="486"/>
        <end position="495"/>
    </location>
</feature>
<dbReference type="GO" id="GO:0008017">
    <property type="term" value="F:microtubule binding"/>
    <property type="evidence" value="ECO:0007669"/>
    <property type="project" value="InterPro"/>
</dbReference>
<dbReference type="InterPro" id="IPR036961">
    <property type="entry name" value="Kinesin_motor_dom_sf"/>
</dbReference>
<dbReference type="GO" id="GO:0051231">
    <property type="term" value="P:spindle elongation"/>
    <property type="evidence" value="ECO:0007669"/>
    <property type="project" value="TreeGrafter"/>
</dbReference>